<evidence type="ECO:0000256" key="1">
    <source>
        <dbReference type="ARBA" id="ARBA00012468"/>
    </source>
</evidence>
<dbReference type="GO" id="GO:0098849">
    <property type="term" value="P:cellular detoxification of cadmium ion"/>
    <property type="evidence" value="ECO:0007669"/>
    <property type="project" value="TreeGrafter"/>
</dbReference>
<dbReference type="Gene3D" id="3.90.70.30">
    <property type="entry name" value="Phytochelatin synthase, N-terminal domain"/>
    <property type="match status" value="1"/>
</dbReference>
<evidence type="ECO:0000256" key="2">
    <source>
        <dbReference type="ARBA" id="ARBA00022539"/>
    </source>
</evidence>
<reference evidence="7" key="4">
    <citation type="submission" date="2025-05" db="UniProtKB">
        <authorList>
            <consortium name="EnsemblFungi"/>
        </authorList>
    </citation>
    <scope>IDENTIFICATION</scope>
    <source>
        <strain evidence="7">isolate 1-1 / race 1 (BBBD)</strain>
    </source>
</reference>
<dbReference type="SUPFAM" id="SSF54001">
    <property type="entry name" value="Cysteine proteinases"/>
    <property type="match status" value="1"/>
</dbReference>
<dbReference type="AlphaFoldDB" id="A0A180GNS7"/>
<reference evidence="6" key="2">
    <citation type="submission" date="2016-05" db="EMBL/GenBank/DDBJ databases">
        <title>Comparative analysis highlights variable genome content of wheat rusts and divergence of the mating loci.</title>
        <authorList>
            <person name="Cuomo C.A."/>
            <person name="Bakkeren G."/>
            <person name="Szabo L."/>
            <person name="Khalil H."/>
            <person name="Joly D."/>
            <person name="Goldberg J."/>
            <person name="Young S."/>
            <person name="Zeng Q."/>
            <person name="Fellers J."/>
        </authorList>
    </citation>
    <scope>NUCLEOTIDE SEQUENCE [LARGE SCALE GENOMIC DNA]</scope>
    <source>
        <strain evidence="6">1-1 BBBD Race 1</strain>
    </source>
</reference>
<accession>A0A180GNS7</accession>
<dbReference type="GO" id="GO:0016756">
    <property type="term" value="F:glutathione gamma-glutamylcysteinyltransferase activity"/>
    <property type="evidence" value="ECO:0007669"/>
    <property type="project" value="UniProtKB-EC"/>
</dbReference>
<dbReference type="Pfam" id="PF05023">
    <property type="entry name" value="Phytochelatin"/>
    <property type="match status" value="1"/>
</dbReference>
<evidence type="ECO:0000313" key="8">
    <source>
        <dbReference type="Proteomes" id="UP000005240"/>
    </source>
</evidence>
<evidence type="ECO:0000256" key="3">
    <source>
        <dbReference type="ARBA" id="ARBA00022679"/>
    </source>
</evidence>
<gene>
    <name evidence="6" type="ORF">PTTG_27096</name>
</gene>
<sequence>MNPPMVSRILVERSICVESGSPRSLLRIHLQSLFKITSLMNPAKLCQFLFLSLWSLFSIIFSCIASFNGERTITTVENPTGGFVSSFFVPNKKRGKLGQPNKLIKNNIHHHRQTTGSSVRKPEIELLKGPHSDTHPNQIQTSSYNGIAHDQLRRLPIPTAGTDLTLSFHRRPLPEGCLSFTSDEGKDLFRSALAEGHLESYFPLASQLVTQNEPAFCGLATLCTVLNALGVDPKRVWKHPWRWYDQEMLESWQSLESIRKNGVTLAQFNRMARRNGLTFTSQSPPIGAPEDDPEGYQTGLQEFRSQVAEITAQSSAFLVVSFCRESLGQTGTGHFSPVAGYSPKENRVLVLDVARFKYPSYWVDLEVLYKSMIPVDPVSQRPRGYTILSYSPSPEKANCLTCNPNLQS</sequence>
<dbReference type="EnsemblFungi" id="PTTG_27096-t43_1">
    <property type="protein sequence ID" value="PTTG_27096-t43_1-p1"/>
    <property type="gene ID" value="PTTG_27096"/>
</dbReference>
<dbReference type="InterPro" id="IPR040409">
    <property type="entry name" value="PCS-like"/>
</dbReference>
<dbReference type="GO" id="GO:0046872">
    <property type="term" value="F:metal ion binding"/>
    <property type="evidence" value="ECO:0007669"/>
    <property type="project" value="UniProtKB-KW"/>
</dbReference>
<proteinExistence type="predicted"/>
<evidence type="ECO:0000259" key="5">
    <source>
        <dbReference type="PROSITE" id="PS51443"/>
    </source>
</evidence>
<dbReference type="PROSITE" id="PS51443">
    <property type="entry name" value="PCS"/>
    <property type="match status" value="1"/>
</dbReference>
<dbReference type="PANTHER" id="PTHR33447">
    <property type="entry name" value="GLUTATHIONE GAMMA-GLUTAMYLCYSTEINYLTRANSFERASE"/>
    <property type="match status" value="1"/>
</dbReference>
<dbReference type="PANTHER" id="PTHR33447:SF2">
    <property type="entry name" value="GLUTATHIONE GAMMA-GLUTAMYLCYSTEINYLTRANSFERASE"/>
    <property type="match status" value="1"/>
</dbReference>
<protein>
    <recommendedName>
        <fullName evidence="1">glutathione gamma-glutamylcysteinyltransferase</fullName>
        <ecNumber evidence="1">2.3.2.15</ecNumber>
    </recommendedName>
</protein>
<dbReference type="EC" id="2.3.2.15" evidence="1"/>
<name>A0A180GNS7_PUCT1</name>
<dbReference type="FunFam" id="3.90.70.30:FF:000001">
    <property type="entry name" value="Glutathione gamma-glutamylcysteinyltransferase 1"/>
    <property type="match status" value="1"/>
</dbReference>
<keyword evidence="2" id="KW-0104">Cadmium</keyword>
<keyword evidence="4" id="KW-0479">Metal-binding</keyword>
<feature type="domain" description="Peptidase C83" evidence="5">
    <location>
        <begin position="163"/>
        <end position="393"/>
    </location>
</feature>
<evidence type="ECO:0000313" key="6">
    <source>
        <dbReference type="EMBL" id="OAV94118.1"/>
    </source>
</evidence>
<reference evidence="7 8" key="3">
    <citation type="journal article" date="2017" name="G3 (Bethesda)">
        <title>Comparative analysis highlights variable genome content of wheat rusts and divergence of the mating loci.</title>
        <authorList>
            <person name="Cuomo C.A."/>
            <person name="Bakkeren G."/>
            <person name="Khalil H.B."/>
            <person name="Panwar V."/>
            <person name="Joly D."/>
            <person name="Linning R."/>
            <person name="Sakthikumar S."/>
            <person name="Song X."/>
            <person name="Adiconis X."/>
            <person name="Fan L."/>
            <person name="Goldberg J.M."/>
            <person name="Levin J.Z."/>
            <person name="Young S."/>
            <person name="Zeng Q."/>
            <person name="Anikster Y."/>
            <person name="Bruce M."/>
            <person name="Wang M."/>
            <person name="Yin C."/>
            <person name="McCallum B."/>
            <person name="Szabo L.J."/>
            <person name="Hulbert S."/>
            <person name="Chen X."/>
            <person name="Fellers J.P."/>
        </authorList>
    </citation>
    <scope>NUCLEOTIDE SEQUENCE</scope>
    <source>
        <strain evidence="7">isolate 1-1 / race 1 (BBBD)</strain>
        <strain evidence="8">Isolate 1-1 / race 1 (BBBD)</strain>
    </source>
</reference>
<dbReference type="InterPro" id="IPR038156">
    <property type="entry name" value="PCS_N_sf"/>
</dbReference>
<evidence type="ECO:0000256" key="4">
    <source>
        <dbReference type="ARBA" id="ARBA00022723"/>
    </source>
</evidence>
<dbReference type="EMBL" id="ADAS02000043">
    <property type="protein sequence ID" value="OAV94118.1"/>
    <property type="molecule type" value="Genomic_DNA"/>
</dbReference>
<keyword evidence="8" id="KW-1185">Reference proteome</keyword>
<dbReference type="GO" id="GO:0010273">
    <property type="term" value="P:detoxification of copper ion"/>
    <property type="evidence" value="ECO:0007669"/>
    <property type="project" value="TreeGrafter"/>
</dbReference>
<keyword evidence="3" id="KW-0808">Transferase</keyword>
<dbReference type="InterPro" id="IPR007719">
    <property type="entry name" value="PCS_N"/>
</dbReference>
<dbReference type="InterPro" id="IPR038765">
    <property type="entry name" value="Papain-like_cys_pep_sf"/>
</dbReference>
<dbReference type="GO" id="GO:0046938">
    <property type="term" value="P:phytochelatin biosynthetic process"/>
    <property type="evidence" value="ECO:0007669"/>
    <property type="project" value="InterPro"/>
</dbReference>
<reference evidence="6" key="1">
    <citation type="submission" date="2009-11" db="EMBL/GenBank/DDBJ databases">
        <authorList>
            <consortium name="The Broad Institute Genome Sequencing Platform"/>
            <person name="Ward D."/>
            <person name="Feldgarden M."/>
            <person name="Earl A."/>
            <person name="Young S.K."/>
            <person name="Zeng Q."/>
            <person name="Koehrsen M."/>
            <person name="Alvarado L."/>
            <person name="Berlin A."/>
            <person name="Bochicchio J."/>
            <person name="Borenstein D."/>
            <person name="Chapman S.B."/>
            <person name="Chen Z."/>
            <person name="Engels R."/>
            <person name="Freedman E."/>
            <person name="Gellesch M."/>
            <person name="Goldberg J."/>
            <person name="Griggs A."/>
            <person name="Gujja S."/>
            <person name="Heilman E."/>
            <person name="Heiman D."/>
            <person name="Hepburn T."/>
            <person name="Howarth C."/>
            <person name="Jen D."/>
            <person name="Larson L."/>
            <person name="Lewis B."/>
            <person name="Mehta T."/>
            <person name="Park D."/>
            <person name="Pearson M."/>
            <person name="Roberts A."/>
            <person name="Saif S."/>
            <person name="Shea T."/>
            <person name="Shenoy N."/>
            <person name="Sisk P."/>
            <person name="Stolte C."/>
            <person name="Sykes S."/>
            <person name="Thomson T."/>
            <person name="Walk T."/>
            <person name="White J."/>
            <person name="Yandava C."/>
            <person name="Izard J."/>
            <person name="Baranova O.V."/>
            <person name="Blanton J.M."/>
            <person name="Tanner A.C."/>
            <person name="Dewhirst F.E."/>
            <person name="Haas B."/>
            <person name="Nusbaum C."/>
            <person name="Birren B."/>
        </authorList>
    </citation>
    <scope>NUCLEOTIDE SEQUENCE [LARGE SCALE GENOMIC DNA]</scope>
    <source>
        <strain evidence="6">1-1 BBBD Race 1</strain>
    </source>
</reference>
<dbReference type="OrthoDB" id="448954at2759"/>
<dbReference type="Proteomes" id="UP000005240">
    <property type="component" value="Unassembled WGS sequence"/>
</dbReference>
<dbReference type="VEuPathDB" id="FungiDB:PTTG_27096"/>
<organism evidence="6">
    <name type="scientific">Puccinia triticina (isolate 1-1 / race 1 (BBBD))</name>
    <name type="common">Brown leaf rust fungus</name>
    <dbReference type="NCBI Taxonomy" id="630390"/>
    <lineage>
        <taxon>Eukaryota</taxon>
        <taxon>Fungi</taxon>
        <taxon>Dikarya</taxon>
        <taxon>Basidiomycota</taxon>
        <taxon>Pucciniomycotina</taxon>
        <taxon>Pucciniomycetes</taxon>
        <taxon>Pucciniales</taxon>
        <taxon>Pucciniaceae</taxon>
        <taxon>Puccinia</taxon>
    </lineage>
</organism>
<evidence type="ECO:0000313" key="7">
    <source>
        <dbReference type="EnsemblFungi" id="PTTG_27096-t43_1-p1"/>
    </source>
</evidence>